<dbReference type="PATRIC" id="fig|136160.3.peg.1236"/>
<keyword evidence="4" id="KW-0472">Membrane</keyword>
<dbReference type="Gene3D" id="1.10.287.950">
    <property type="entry name" value="Methyl-accepting chemotaxis protein"/>
    <property type="match status" value="1"/>
</dbReference>
<feature type="domain" description="Methyl-accepting transducer" evidence="5">
    <location>
        <begin position="283"/>
        <end position="533"/>
    </location>
</feature>
<dbReference type="EMBL" id="LILD01000001">
    <property type="protein sequence ID" value="KOO38254.1"/>
    <property type="molecule type" value="Genomic_DNA"/>
</dbReference>
<dbReference type="PANTHER" id="PTHR32089:SF112">
    <property type="entry name" value="LYSOZYME-LIKE PROTEIN-RELATED"/>
    <property type="match status" value="1"/>
</dbReference>
<accession>A0A4Y7WW58</accession>
<keyword evidence="4" id="KW-1133">Transmembrane helix</keyword>
<dbReference type="SUPFAM" id="SSF58104">
    <property type="entry name" value="Methyl-accepting chemotaxis protein (MCP) signaling domain"/>
    <property type="match status" value="1"/>
</dbReference>
<dbReference type="GeneID" id="87598510"/>
<evidence type="ECO:0000256" key="3">
    <source>
        <dbReference type="SAM" id="Coils"/>
    </source>
</evidence>
<dbReference type="InterPro" id="IPR004089">
    <property type="entry name" value="MCPsignal_dom"/>
</dbReference>
<name>A0A0M0KHH8_ALKHA</name>
<dbReference type="GO" id="GO:0016020">
    <property type="term" value="C:membrane"/>
    <property type="evidence" value="ECO:0007669"/>
    <property type="project" value="InterPro"/>
</dbReference>
<feature type="coiled-coil region" evidence="3">
    <location>
        <begin position="256"/>
        <end position="283"/>
    </location>
</feature>
<evidence type="ECO:0000256" key="1">
    <source>
        <dbReference type="ARBA" id="ARBA00023224"/>
    </source>
</evidence>
<feature type="transmembrane region" description="Helical" evidence="4">
    <location>
        <begin position="28"/>
        <end position="49"/>
    </location>
</feature>
<protein>
    <recommendedName>
        <fullName evidence="5">Methyl-accepting transducer domain-containing protein</fullName>
    </recommendedName>
</protein>
<dbReference type="GO" id="GO:0007165">
    <property type="term" value="P:signal transduction"/>
    <property type="evidence" value="ECO:0007669"/>
    <property type="project" value="UniProtKB-KW"/>
</dbReference>
<proteinExistence type="predicted"/>
<reference evidence="6" key="1">
    <citation type="submission" date="2015-08" db="EMBL/GenBank/DDBJ databases">
        <title>Complete DNA Sequence of Pseudomonas syringae pv. actinidiae, the Causal Agent of Kiwifruit Canker Disease.</title>
        <authorList>
            <person name="Rikkerink E.H.A."/>
            <person name="Fineran P.C."/>
        </authorList>
    </citation>
    <scope>NUCLEOTIDE SEQUENCE</scope>
    <source>
        <strain evidence="6">DSM 13666</strain>
    </source>
</reference>
<dbReference type="PANTHER" id="PTHR32089">
    <property type="entry name" value="METHYL-ACCEPTING CHEMOTAXIS PROTEIN MCPB"/>
    <property type="match status" value="1"/>
</dbReference>
<accession>A0A0M0KHH8</accession>
<dbReference type="PROSITE" id="PS50111">
    <property type="entry name" value="CHEMOTAXIS_TRANSDUC_2"/>
    <property type="match status" value="1"/>
</dbReference>
<gene>
    <name evidence="6" type="ORF">AMD02_04805</name>
</gene>
<evidence type="ECO:0000313" key="6">
    <source>
        <dbReference type="EMBL" id="KOO38254.1"/>
    </source>
</evidence>
<keyword evidence="4" id="KW-0812">Transmembrane</keyword>
<comment type="caution">
    <text evidence="6">The sequence shown here is derived from an EMBL/GenBank/DDBJ whole genome shotgun (WGS) entry which is preliminary data.</text>
</comment>
<dbReference type="Pfam" id="PF00015">
    <property type="entry name" value="MCPsignal"/>
    <property type="match status" value="1"/>
</dbReference>
<feature type="transmembrane region" description="Helical" evidence="4">
    <location>
        <begin position="188"/>
        <end position="211"/>
    </location>
</feature>
<evidence type="ECO:0000259" key="5">
    <source>
        <dbReference type="PROSITE" id="PS50111"/>
    </source>
</evidence>
<sequence>MKQTLSNKHKGSRWATTILEKLNLRLRLLLLFISVMTFSISIVGLSSYFQARDVTMKTIEDRLVRETELMEYLSENLHFLYVSDPEYFMQQLTSNVRSQQATLFDDGIASDYFSIVHGEINPFIEPNHLTAPWPESLVEQIIDMGRGQIHTTIAGDSYTISFQEMEAIDGIYLLAVPTDTYMHEINQMALYSLVIAVVSCLMASLLILLFVRSITKPLMALRTLMKRAQLGEQKQTIPDTTIPELISLYESYHALMSQMTRMLQELKTTSHELERTGARLEASSEEALASNSQVVRAIQLVQQGAEQTASRSEQNADRFHILSDQLMDMVNKTDHLFQKAAAMNVSAKGGEANMQQLIETIHTCKEDFHQLTKTMNHVSDHALSISDLVQLIQRISEQTKLLALNASIEAARAGDTGKGFAVVATEVRKLAEQSSQATDQITHSIASLETVTTQASEEFKHVLEKMMTHLTIAFDSKNAFDKLMTDISEVGWSLTSTQEDLHSIERIIPELEETFQQFMTVSQETLASTEEMIHTSSIQSEQVASTHAIGLELSTLASALSTRTEHFSLHAKNTSA</sequence>
<dbReference type="AlphaFoldDB" id="A0A0M0KHH8"/>
<organism evidence="6">
    <name type="scientific">Halalkalibacterium halodurans</name>
    <name type="common">Bacillus halodurans</name>
    <dbReference type="NCBI Taxonomy" id="86665"/>
    <lineage>
        <taxon>Bacteria</taxon>
        <taxon>Bacillati</taxon>
        <taxon>Bacillota</taxon>
        <taxon>Bacilli</taxon>
        <taxon>Bacillales</taxon>
        <taxon>Bacillaceae</taxon>
        <taxon>Halalkalibacterium (ex Joshi et al. 2022)</taxon>
    </lineage>
</organism>
<evidence type="ECO:0000256" key="2">
    <source>
        <dbReference type="PROSITE-ProRule" id="PRU00284"/>
    </source>
</evidence>
<dbReference type="SMART" id="SM00283">
    <property type="entry name" value="MA"/>
    <property type="match status" value="1"/>
</dbReference>
<keyword evidence="1 2" id="KW-0807">Transducer</keyword>
<dbReference type="RefSeq" id="WP_053430606.1">
    <property type="nucleotide sequence ID" value="NZ_CP040441.1"/>
</dbReference>
<evidence type="ECO:0000256" key="4">
    <source>
        <dbReference type="SAM" id="Phobius"/>
    </source>
</evidence>
<keyword evidence="3" id="KW-0175">Coiled coil</keyword>